<evidence type="ECO:0000313" key="3">
    <source>
        <dbReference type="Proteomes" id="UP000297703"/>
    </source>
</evidence>
<evidence type="ECO:0000313" key="2">
    <source>
        <dbReference type="EMBL" id="TFJ95812.1"/>
    </source>
</evidence>
<gene>
    <name evidence="2" type="ORF">DR999_PMT22487</name>
</gene>
<dbReference type="EMBL" id="QXTE01001255">
    <property type="protein sequence ID" value="TFJ95812.1"/>
    <property type="molecule type" value="Genomic_DNA"/>
</dbReference>
<proteinExistence type="predicted"/>
<keyword evidence="3" id="KW-1185">Reference proteome</keyword>
<feature type="region of interest" description="Disordered" evidence="1">
    <location>
        <begin position="194"/>
        <end position="316"/>
    </location>
</feature>
<dbReference type="AlphaFoldDB" id="A0A4D9DLA1"/>
<sequence length="373" mass="37595">MQNLGPVPSCPRLLPALCPAPAPAAPAWGPVPAPQSPQGPGATASALTLSLPQPSLTFPLAGPAALGEPLGDAAPQPGGSRTEAGCCYNCCTLINHPQPPRLCAHCSPPPRGRDRAGGSGPSGLWLGGGDAGHRAAVLEEGGTPQTHRGAIQRLEGSGLCWAGAWAGPDLTGGRGQDPRGGLWGSLLGGAVGSQSQCRLVPSPGWGQQGGGRGEREPRAPFPGERQLQGGEAPVPPESPGCSPAARTPRPGGQRQGRARGGEAVSQLGYGAGEQLRDGAGQLLSRRPNAPRERGDEAVGTSLSAAPMACPRGRGHRRGVNLCESLRAWPAAPTAGQGPPAMGSPLSCAPHGPSRPCPRPPNHSPQLFTVLPLG</sequence>
<organism evidence="2 3">
    <name type="scientific">Platysternon megacephalum</name>
    <name type="common">big-headed turtle</name>
    <dbReference type="NCBI Taxonomy" id="55544"/>
    <lineage>
        <taxon>Eukaryota</taxon>
        <taxon>Metazoa</taxon>
        <taxon>Chordata</taxon>
        <taxon>Craniata</taxon>
        <taxon>Vertebrata</taxon>
        <taxon>Euteleostomi</taxon>
        <taxon>Archelosauria</taxon>
        <taxon>Testudinata</taxon>
        <taxon>Testudines</taxon>
        <taxon>Cryptodira</taxon>
        <taxon>Durocryptodira</taxon>
        <taxon>Testudinoidea</taxon>
        <taxon>Platysternidae</taxon>
        <taxon>Platysternon</taxon>
    </lineage>
</organism>
<reference evidence="2 3" key="2">
    <citation type="submission" date="2019-04" db="EMBL/GenBank/DDBJ databases">
        <title>The genome sequence of big-headed turtle.</title>
        <authorList>
            <person name="Gong S."/>
        </authorList>
    </citation>
    <scope>NUCLEOTIDE SEQUENCE [LARGE SCALE GENOMIC DNA]</scope>
    <source>
        <strain evidence="2">DO16091913</strain>
        <tissue evidence="2">Muscle</tissue>
    </source>
</reference>
<comment type="caution">
    <text evidence="2">The sequence shown here is derived from an EMBL/GenBank/DDBJ whole genome shotgun (WGS) entry which is preliminary data.</text>
</comment>
<feature type="region of interest" description="Disordered" evidence="1">
    <location>
        <begin position="110"/>
        <end position="130"/>
    </location>
</feature>
<feature type="region of interest" description="Disordered" evidence="1">
    <location>
        <begin position="329"/>
        <end position="373"/>
    </location>
</feature>
<feature type="compositionally biased region" description="Low complexity" evidence="1">
    <location>
        <begin position="329"/>
        <end position="342"/>
    </location>
</feature>
<dbReference type="Proteomes" id="UP000297703">
    <property type="component" value="Unassembled WGS sequence"/>
</dbReference>
<feature type="compositionally biased region" description="Pro residues" evidence="1">
    <location>
        <begin position="352"/>
        <end position="362"/>
    </location>
</feature>
<name>A0A4D9DLA1_9SAUR</name>
<feature type="compositionally biased region" description="Gly residues" evidence="1">
    <location>
        <begin position="117"/>
        <end position="130"/>
    </location>
</feature>
<evidence type="ECO:0000256" key="1">
    <source>
        <dbReference type="SAM" id="MobiDB-lite"/>
    </source>
</evidence>
<protein>
    <submittedName>
        <fullName evidence="2">Uncharacterized protein</fullName>
    </submittedName>
</protein>
<accession>A0A4D9DLA1</accession>
<reference evidence="2 3" key="1">
    <citation type="submission" date="2019-04" db="EMBL/GenBank/DDBJ databases">
        <title>Draft genome of the big-headed turtle Platysternon megacephalum.</title>
        <authorList>
            <person name="Gong S."/>
        </authorList>
    </citation>
    <scope>NUCLEOTIDE SEQUENCE [LARGE SCALE GENOMIC DNA]</scope>
    <source>
        <strain evidence="2">DO16091913</strain>
        <tissue evidence="2">Muscle</tissue>
    </source>
</reference>